<keyword evidence="1" id="KW-0812">Transmembrane</keyword>
<reference evidence="2" key="2">
    <citation type="journal article" date="2015" name="Fish Shellfish Immunol.">
        <title>Early steps in the European eel (Anguilla anguilla)-Vibrio vulnificus interaction in the gills: Role of the RtxA13 toxin.</title>
        <authorList>
            <person name="Callol A."/>
            <person name="Pajuelo D."/>
            <person name="Ebbesson L."/>
            <person name="Teles M."/>
            <person name="MacKenzie S."/>
            <person name="Amaro C."/>
        </authorList>
    </citation>
    <scope>NUCLEOTIDE SEQUENCE</scope>
</reference>
<feature type="transmembrane region" description="Helical" evidence="1">
    <location>
        <begin position="28"/>
        <end position="46"/>
    </location>
</feature>
<sequence length="47" mass="5385">MMNSNGNCIIVPFISKHTLAEEQRRDSFVPLFLLSIIFCISVLFLLL</sequence>
<keyword evidence="1" id="KW-0472">Membrane</keyword>
<reference evidence="2" key="1">
    <citation type="submission" date="2014-11" db="EMBL/GenBank/DDBJ databases">
        <authorList>
            <person name="Amaro Gonzalez C."/>
        </authorList>
    </citation>
    <scope>NUCLEOTIDE SEQUENCE</scope>
</reference>
<keyword evidence="1" id="KW-1133">Transmembrane helix</keyword>
<accession>A0A0E9Q027</accession>
<evidence type="ECO:0000313" key="2">
    <source>
        <dbReference type="EMBL" id="JAH09857.1"/>
    </source>
</evidence>
<protein>
    <submittedName>
        <fullName evidence="2">Uncharacterized protein</fullName>
    </submittedName>
</protein>
<dbReference type="AlphaFoldDB" id="A0A0E9Q027"/>
<organism evidence="2">
    <name type="scientific">Anguilla anguilla</name>
    <name type="common">European freshwater eel</name>
    <name type="synonym">Muraena anguilla</name>
    <dbReference type="NCBI Taxonomy" id="7936"/>
    <lineage>
        <taxon>Eukaryota</taxon>
        <taxon>Metazoa</taxon>
        <taxon>Chordata</taxon>
        <taxon>Craniata</taxon>
        <taxon>Vertebrata</taxon>
        <taxon>Euteleostomi</taxon>
        <taxon>Actinopterygii</taxon>
        <taxon>Neopterygii</taxon>
        <taxon>Teleostei</taxon>
        <taxon>Anguilliformes</taxon>
        <taxon>Anguillidae</taxon>
        <taxon>Anguilla</taxon>
    </lineage>
</organism>
<proteinExistence type="predicted"/>
<evidence type="ECO:0000256" key="1">
    <source>
        <dbReference type="SAM" id="Phobius"/>
    </source>
</evidence>
<name>A0A0E9Q027_ANGAN</name>
<dbReference type="EMBL" id="GBXM01098720">
    <property type="protein sequence ID" value="JAH09857.1"/>
    <property type="molecule type" value="Transcribed_RNA"/>
</dbReference>